<protein>
    <recommendedName>
        <fullName evidence="2">DUF5683 domain-containing protein</fullName>
    </recommendedName>
</protein>
<sequence>MRQHKLTIILVHGIIAVLASSQIVATPLKIRPKTYKKKKSDPEETVQENSDRSQTTSAVSIETGTRLAIFEFEGKGISVPLAARMTEEFRNTVRRLNIFEVQDRGLTQRINIFRPETDDYWDCWNKDCAVERGKLLGVNYVIAGTIEDSDENQYLIKGRLYSVDLESLMNDFSFNSTGITDSLLLGMKKLAYDVSGLPIPDTLSIGADTTKIADLAVEKEKFRFRLPDIDIPDKIKSLLLSTVVPGTGQMYSKRKYVGMGFLATEITLAGFAFIWQSDYKQSWGGFQNTYNSYQNLTDPKELLELRPDIIRYARETKRYNDLMRNVRNLGLGIWVVNMIHAYIVGPEELYEGNILFGTEYDDGSQSGSGPGMTAWDLASGFGVRGMVLRPFVNNTALEDYRNHTSGGFKIKTPVGFTLGPIRTFLQYEISNYTFDQKNYDNENVISGFNRATIMNIDYSNLLRIGGESVEKSILFGLTRSGDGNGFMTGMDIAFKIDATVPLYISFFGRTNSIKNPVHGDMFWITAGANLGVDIP</sequence>
<dbReference type="EMBL" id="UINC01002421">
    <property type="protein sequence ID" value="SUZ96491.1"/>
    <property type="molecule type" value="Genomic_DNA"/>
</dbReference>
<evidence type="ECO:0000256" key="1">
    <source>
        <dbReference type="SAM" id="MobiDB-lite"/>
    </source>
</evidence>
<dbReference type="InterPro" id="IPR043738">
    <property type="entry name" value="DUF5683"/>
</dbReference>
<organism evidence="3">
    <name type="scientific">marine metagenome</name>
    <dbReference type="NCBI Taxonomy" id="408172"/>
    <lineage>
        <taxon>unclassified sequences</taxon>
        <taxon>metagenomes</taxon>
        <taxon>ecological metagenomes</taxon>
    </lineage>
</organism>
<reference evidence="3" key="1">
    <citation type="submission" date="2018-05" db="EMBL/GenBank/DDBJ databases">
        <authorList>
            <person name="Lanie J.A."/>
            <person name="Ng W.-L."/>
            <person name="Kazmierczak K.M."/>
            <person name="Andrzejewski T.M."/>
            <person name="Davidsen T.M."/>
            <person name="Wayne K.J."/>
            <person name="Tettelin H."/>
            <person name="Glass J.I."/>
            <person name="Rusch D."/>
            <person name="Podicherti R."/>
            <person name="Tsui H.-C.T."/>
            <person name="Winkler M.E."/>
        </authorList>
    </citation>
    <scope>NUCLEOTIDE SEQUENCE</scope>
</reference>
<dbReference type="Pfam" id="PF18935">
    <property type="entry name" value="DUF5683"/>
    <property type="match status" value="1"/>
</dbReference>
<evidence type="ECO:0000259" key="2">
    <source>
        <dbReference type="Pfam" id="PF18935"/>
    </source>
</evidence>
<evidence type="ECO:0000313" key="3">
    <source>
        <dbReference type="EMBL" id="SUZ96491.1"/>
    </source>
</evidence>
<feature type="region of interest" description="Disordered" evidence="1">
    <location>
        <begin position="34"/>
        <end position="58"/>
    </location>
</feature>
<accession>A0A381RZE1</accession>
<proteinExistence type="predicted"/>
<feature type="domain" description="DUF5683" evidence="2">
    <location>
        <begin position="234"/>
        <end position="343"/>
    </location>
</feature>
<gene>
    <name evidence="3" type="ORF">METZ01_LOCUS49345</name>
</gene>
<dbReference type="AlphaFoldDB" id="A0A381RZE1"/>
<name>A0A381RZE1_9ZZZZ</name>